<comment type="caution">
    <text evidence="3">The sequence shown here is derived from an EMBL/GenBank/DDBJ whole genome shotgun (WGS) entry which is preliminary data.</text>
</comment>
<evidence type="ECO:0000313" key="3">
    <source>
        <dbReference type="EMBL" id="MBF9073929.1"/>
    </source>
</evidence>
<proteinExistence type="inferred from homology"/>
<dbReference type="SUPFAM" id="SSF143120">
    <property type="entry name" value="YefM-like"/>
    <property type="match status" value="1"/>
</dbReference>
<dbReference type="NCBIfam" id="TIGR01552">
    <property type="entry name" value="phd_fam"/>
    <property type="match status" value="1"/>
</dbReference>
<dbReference type="RefSeq" id="WP_196198747.1">
    <property type="nucleotide sequence ID" value="NZ_JADPRT010000031.1"/>
</dbReference>
<dbReference type="EMBL" id="JADPRT010000031">
    <property type="protein sequence ID" value="MBF9073929.1"/>
    <property type="molecule type" value="Genomic_DNA"/>
</dbReference>
<dbReference type="InterPro" id="IPR006442">
    <property type="entry name" value="Antitoxin_Phd/YefM"/>
</dbReference>
<dbReference type="InterPro" id="IPR036165">
    <property type="entry name" value="YefM-like_sf"/>
</dbReference>
<keyword evidence="4" id="KW-1185">Reference proteome</keyword>
<gene>
    <name evidence="3" type="ORF">I2501_38560</name>
</gene>
<sequence>MEAAATLPIREARAHFGEVIDRATHDESIIITRHGKEVAAVVPIELLRQYRIWEEQEDLRLVREAMKDDGPSKSLAEMMAETLTRK</sequence>
<dbReference type="AlphaFoldDB" id="A0A931BB23"/>
<comment type="function">
    <text evidence="2">Antitoxin component of a type II toxin-antitoxin (TA) system.</text>
</comment>
<evidence type="ECO:0000313" key="4">
    <source>
        <dbReference type="Proteomes" id="UP000657385"/>
    </source>
</evidence>
<dbReference type="Gene3D" id="3.40.1620.10">
    <property type="entry name" value="YefM-like domain"/>
    <property type="match status" value="1"/>
</dbReference>
<evidence type="ECO:0000256" key="2">
    <source>
        <dbReference type="RuleBase" id="RU362080"/>
    </source>
</evidence>
<organism evidence="3 4">
    <name type="scientific">Streptacidiphilus fuscans</name>
    <dbReference type="NCBI Taxonomy" id="2789292"/>
    <lineage>
        <taxon>Bacteria</taxon>
        <taxon>Bacillati</taxon>
        <taxon>Actinomycetota</taxon>
        <taxon>Actinomycetes</taxon>
        <taxon>Kitasatosporales</taxon>
        <taxon>Streptomycetaceae</taxon>
        <taxon>Streptacidiphilus</taxon>
    </lineage>
</organism>
<protein>
    <recommendedName>
        <fullName evidence="2">Antitoxin</fullName>
    </recommendedName>
</protein>
<dbReference type="Proteomes" id="UP000657385">
    <property type="component" value="Unassembled WGS sequence"/>
</dbReference>
<evidence type="ECO:0000256" key="1">
    <source>
        <dbReference type="ARBA" id="ARBA00009981"/>
    </source>
</evidence>
<reference evidence="3" key="1">
    <citation type="submission" date="2020-11" db="EMBL/GenBank/DDBJ databases">
        <title>Isolation and identification of active actinomycetes.</title>
        <authorList>
            <person name="Yu B."/>
        </authorList>
    </citation>
    <scope>NUCLEOTIDE SEQUENCE</scope>
    <source>
        <strain evidence="3">NEAU-YB345</strain>
    </source>
</reference>
<comment type="similarity">
    <text evidence="1 2">Belongs to the phD/YefM antitoxin family.</text>
</comment>
<dbReference type="Pfam" id="PF02604">
    <property type="entry name" value="PhdYeFM_antitox"/>
    <property type="match status" value="1"/>
</dbReference>
<name>A0A931BB23_9ACTN</name>
<accession>A0A931BB23</accession>